<feature type="region of interest" description="Disordered" evidence="6">
    <location>
        <begin position="62"/>
        <end position="87"/>
    </location>
</feature>
<dbReference type="Proteomes" id="UP000799438">
    <property type="component" value="Unassembled WGS sequence"/>
</dbReference>
<name>A0A6A6BL23_9PEZI</name>
<dbReference type="InterPro" id="IPR050087">
    <property type="entry name" value="AON_synthase_class-II"/>
</dbReference>
<comment type="cofactor">
    <cofactor evidence="1 5">
        <name>pyridoxal 5'-phosphate</name>
        <dbReference type="ChEBI" id="CHEBI:597326"/>
    </cofactor>
</comment>
<keyword evidence="4 5" id="KW-0663">Pyridoxal phosphate</keyword>
<evidence type="ECO:0000256" key="3">
    <source>
        <dbReference type="ARBA" id="ARBA00022679"/>
    </source>
</evidence>
<evidence type="ECO:0000256" key="4">
    <source>
        <dbReference type="ARBA" id="ARBA00022898"/>
    </source>
</evidence>
<evidence type="ECO:0000256" key="5">
    <source>
        <dbReference type="RuleBase" id="RU003693"/>
    </source>
</evidence>
<dbReference type="RefSeq" id="XP_033400521.1">
    <property type="nucleotide sequence ID" value="XM_033545615.1"/>
</dbReference>
<accession>A0A6A6BL23</accession>
<keyword evidence="3" id="KW-0808">Transferase</keyword>
<dbReference type="GO" id="GO:0009102">
    <property type="term" value="P:biotin biosynthetic process"/>
    <property type="evidence" value="ECO:0007669"/>
    <property type="project" value="TreeGrafter"/>
</dbReference>
<dbReference type="InterPro" id="IPR015424">
    <property type="entry name" value="PyrdxlP-dep_Trfase"/>
</dbReference>
<comment type="similarity">
    <text evidence="2">Belongs to the class-II pyridoxal-phosphate-dependent aminotransferase family. BioF subfamily.</text>
</comment>
<evidence type="ECO:0000259" key="7">
    <source>
        <dbReference type="Pfam" id="PF00155"/>
    </source>
</evidence>
<evidence type="ECO:0000313" key="9">
    <source>
        <dbReference type="Proteomes" id="UP000799438"/>
    </source>
</evidence>
<dbReference type="Pfam" id="PF00155">
    <property type="entry name" value="Aminotran_1_2"/>
    <property type="match status" value="1"/>
</dbReference>
<dbReference type="GO" id="GO:0016740">
    <property type="term" value="F:transferase activity"/>
    <property type="evidence" value="ECO:0007669"/>
    <property type="project" value="UniProtKB-KW"/>
</dbReference>
<gene>
    <name evidence="8" type="ORF">K452DRAFT_349791</name>
</gene>
<organism evidence="8 9">
    <name type="scientific">Aplosporella prunicola CBS 121167</name>
    <dbReference type="NCBI Taxonomy" id="1176127"/>
    <lineage>
        <taxon>Eukaryota</taxon>
        <taxon>Fungi</taxon>
        <taxon>Dikarya</taxon>
        <taxon>Ascomycota</taxon>
        <taxon>Pezizomycotina</taxon>
        <taxon>Dothideomycetes</taxon>
        <taxon>Dothideomycetes incertae sedis</taxon>
        <taxon>Botryosphaeriales</taxon>
        <taxon>Aplosporellaceae</taxon>
        <taxon>Aplosporella</taxon>
    </lineage>
</organism>
<dbReference type="SUPFAM" id="SSF53383">
    <property type="entry name" value="PLP-dependent transferases"/>
    <property type="match status" value="1"/>
</dbReference>
<dbReference type="PANTHER" id="PTHR13693:SF77">
    <property type="entry name" value="8-AMINO-7-OXONONANOATE SYNTHASE"/>
    <property type="match status" value="1"/>
</dbReference>
<dbReference type="InterPro" id="IPR015422">
    <property type="entry name" value="PyrdxlP-dep_Trfase_small"/>
</dbReference>
<dbReference type="OrthoDB" id="2382073at2759"/>
<dbReference type="InterPro" id="IPR015421">
    <property type="entry name" value="PyrdxlP-dep_Trfase_major"/>
</dbReference>
<protein>
    <recommendedName>
        <fullName evidence="7">Aminotransferase class I/classII large domain-containing protein</fullName>
    </recommendedName>
</protein>
<dbReference type="Gene3D" id="3.90.1150.10">
    <property type="entry name" value="Aspartate Aminotransferase, domain 1"/>
    <property type="match status" value="1"/>
</dbReference>
<dbReference type="GeneID" id="54303123"/>
<keyword evidence="9" id="KW-1185">Reference proteome</keyword>
<dbReference type="InterPro" id="IPR004839">
    <property type="entry name" value="Aminotransferase_I/II_large"/>
</dbReference>
<dbReference type="AlphaFoldDB" id="A0A6A6BL23"/>
<evidence type="ECO:0000256" key="6">
    <source>
        <dbReference type="SAM" id="MobiDB-lite"/>
    </source>
</evidence>
<sequence>MSPTTPLEQTFQSLLASRQSRSLRRQLTLPPPDSIDFSSNDYLSLRTSAAIRTAYLAELNSPQPFPSVPGSDNSTTNTPPPLFPLGSGGSRLLDGNSAYALSLESSIAAFHRAHSGLLFTTGFDANVGLLSSAPQPGDVVVYDALVHASMHDGMRLSRAGARIPFGHNDAGALRSVLEGLVARDEKVRTGERNVFVAVESVYSMDGDVAPLAAMVEAVEAVLAGGNGYVVVDEAHATGVCGARGRGLVCALGLERRVFARVHTFGKAMGCAGAIVLASPLTRDYLINYARTLIYTTAPPFPLLANIRVVYDYLARGDADASIHHLHTLYHALHAQLTHLIASLPATNPPLLSLVSPLSLTPSNPIAPAPTPILPIYTPHPRSLASHCQRQGYMVRPVVPPTVPAGAARVRVCLHAGNTGAEVRGLVGCVRGWVGGVLKEGERAML</sequence>
<dbReference type="Gene3D" id="3.40.640.10">
    <property type="entry name" value="Type I PLP-dependent aspartate aminotransferase-like (Major domain)"/>
    <property type="match status" value="1"/>
</dbReference>
<dbReference type="PROSITE" id="PS00599">
    <property type="entry name" value="AA_TRANSFER_CLASS_2"/>
    <property type="match status" value="1"/>
</dbReference>
<feature type="domain" description="Aminotransferase class I/classII large" evidence="7">
    <location>
        <begin position="33"/>
        <end position="426"/>
    </location>
</feature>
<reference evidence="8" key="1">
    <citation type="journal article" date="2020" name="Stud. Mycol.">
        <title>101 Dothideomycetes genomes: a test case for predicting lifestyles and emergence of pathogens.</title>
        <authorList>
            <person name="Haridas S."/>
            <person name="Albert R."/>
            <person name="Binder M."/>
            <person name="Bloem J."/>
            <person name="Labutti K."/>
            <person name="Salamov A."/>
            <person name="Andreopoulos B."/>
            <person name="Baker S."/>
            <person name="Barry K."/>
            <person name="Bills G."/>
            <person name="Bluhm B."/>
            <person name="Cannon C."/>
            <person name="Castanera R."/>
            <person name="Culley D."/>
            <person name="Daum C."/>
            <person name="Ezra D."/>
            <person name="Gonzalez J."/>
            <person name="Henrissat B."/>
            <person name="Kuo A."/>
            <person name="Liang C."/>
            <person name="Lipzen A."/>
            <person name="Lutzoni F."/>
            <person name="Magnuson J."/>
            <person name="Mondo S."/>
            <person name="Nolan M."/>
            <person name="Ohm R."/>
            <person name="Pangilinan J."/>
            <person name="Park H.-J."/>
            <person name="Ramirez L."/>
            <person name="Alfaro M."/>
            <person name="Sun H."/>
            <person name="Tritt A."/>
            <person name="Yoshinaga Y."/>
            <person name="Zwiers L.-H."/>
            <person name="Turgeon B."/>
            <person name="Goodwin S."/>
            <person name="Spatafora J."/>
            <person name="Crous P."/>
            <person name="Grigoriev I."/>
        </authorList>
    </citation>
    <scope>NUCLEOTIDE SEQUENCE</scope>
    <source>
        <strain evidence="8">CBS 121167</strain>
    </source>
</reference>
<dbReference type="PANTHER" id="PTHR13693">
    <property type="entry name" value="CLASS II AMINOTRANSFERASE/8-AMINO-7-OXONONANOATE SYNTHASE"/>
    <property type="match status" value="1"/>
</dbReference>
<evidence type="ECO:0000313" key="8">
    <source>
        <dbReference type="EMBL" id="KAF2144809.1"/>
    </source>
</evidence>
<evidence type="ECO:0000256" key="2">
    <source>
        <dbReference type="ARBA" id="ARBA00010008"/>
    </source>
</evidence>
<dbReference type="GO" id="GO:0030170">
    <property type="term" value="F:pyridoxal phosphate binding"/>
    <property type="evidence" value="ECO:0007669"/>
    <property type="project" value="InterPro"/>
</dbReference>
<dbReference type="InterPro" id="IPR001917">
    <property type="entry name" value="Aminotrans_II_pyridoxalP_BS"/>
</dbReference>
<proteinExistence type="inferred from homology"/>
<dbReference type="EMBL" id="ML995479">
    <property type="protein sequence ID" value="KAF2144809.1"/>
    <property type="molecule type" value="Genomic_DNA"/>
</dbReference>
<evidence type="ECO:0000256" key="1">
    <source>
        <dbReference type="ARBA" id="ARBA00001933"/>
    </source>
</evidence>